<feature type="compositionally biased region" description="Acidic residues" evidence="1">
    <location>
        <begin position="826"/>
        <end position="847"/>
    </location>
</feature>
<feature type="compositionally biased region" description="Basic and acidic residues" evidence="1">
    <location>
        <begin position="271"/>
        <end position="292"/>
    </location>
</feature>
<feature type="compositionally biased region" description="Polar residues" evidence="1">
    <location>
        <begin position="726"/>
        <end position="744"/>
    </location>
</feature>
<dbReference type="AlphaFoldDB" id="A0AAD3MD75"/>
<reference evidence="2" key="1">
    <citation type="submission" date="2022-08" db="EMBL/GenBank/DDBJ databases">
        <title>Genome sequencing of akame (Lates japonicus).</title>
        <authorList>
            <person name="Hashiguchi Y."/>
            <person name="Takahashi H."/>
        </authorList>
    </citation>
    <scope>NUCLEOTIDE SEQUENCE</scope>
    <source>
        <strain evidence="2">Kochi</strain>
    </source>
</reference>
<feature type="compositionally biased region" description="Basic and acidic residues" evidence="1">
    <location>
        <begin position="664"/>
        <end position="678"/>
    </location>
</feature>
<evidence type="ECO:0000256" key="1">
    <source>
        <dbReference type="SAM" id="MobiDB-lite"/>
    </source>
</evidence>
<feature type="region of interest" description="Disordered" evidence="1">
    <location>
        <begin position="511"/>
        <end position="957"/>
    </location>
</feature>
<protein>
    <submittedName>
        <fullName evidence="2">Uncharacterized protein</fullName>
    </submittedName>
</protein>
<gene>
    <name evidence="2" type="ORF">AKAME5_000452900</name>
</gene>
<feature type="compositionally biased region" description="Polar residues" evidence="1">
    <location>
        <begin position="991"/>
        <end position="1001"/>
    </location>
</feature>
<feature type="region of interest" description="Disordered" evidence="1">
    <location>
        <begin position="980"/>
        <end position="1023"/>
    </location>
</feature>
<evidence type="ECO:0000313" key="2">
    <source>
        <dbReference type="EMBL" id="GLD51485.1"/>
    </source>
</evidence>
<evidence type="ECO:0000313" key="3">
    <source>
        <dbReference type="Proteomes" id="UP001279410"/>
    </source>
</evidence>
<dbReference type="Proteomes" id="UP001279410">
    <property type="component" value="Unassembled WGS sequence"/>
</dbReference>
<feature type="compositionally biased region" description="Basic and acidic residues" evidence="1">
    <location>
        <begin position="932"/>
        <end position="949"/>
    </location>
</feature>
<proteinExistence type="predicted"/>
<feature type="compositionally biased region" description="Polar residues" evidence="1">
    <location>
        <begin position="694"/>
        <end position="704"/>
    </location>
</feature>
<feature type="compositionally biased region" description="Basic and acidic residues" evidence="1">
    <location>
        <begin position="90"/>
        <end position="104"/>
    </location>
</feature>
<feature type="compositionally biased region" description="Basic and acidic residues" evidence="1">
    <location>
        <begin position="436"/>
        <end position="452"/>
    </location>
</feature>
<feature type="compositionally biased region" description="Basic and acidic residues" evidence="1">
    <location>
        <begin position="383"/>
        <end position="407"/>
    </location>
</feature>
<name>A0AAD3MD75_LATJO</name>
<keyword evidence="3" id="KW-1185">Reference proteome</keyword>
<feature type="compositionally biased region" description="Basic and acidic residues" evidence="1">
    <location>
        <begin position="201"/>
        <end position="210"/>
    </location>
</feature>
<feature type="compositionally biased region" description="Basic and acidic residues" evidence="1">
    <location>
        <begin position="899"/>
        <end position="908"/>
    </location>
</feature>
<feature type="compositionally biased region" description="Acidic residues" evidence="1">
    <location>
        <begin position="228"/>
        <end position="240"/>
    </location>
</feature>
<feature type="region of interest" description="Disordered" evidence="1">
    <location>
        <begin position="68"/>
        <end position="116"/>
    </location>
</feature>
<feature type="compositionally biased region" description="Basic and acidic residues" evidence="1">
    <location>
        <begin position="617"/>
        <end position="626"/>
    </location>
</feature>
<feature type="compositionally biased region" description="Polar residues" evidence="1">
    <location>
        <begin position="528"/>
        <end position="552"/>
    </location>
</feature>
<feature type="compositionally biased region" description="Polar residues" evidence="1">
    <location>
        <begin position="872"/>
        <end position="885"/>
    </location>
</feature>
<accession>A0AAD3MD75</accession>
<feature type="compositionally biased region" description="Basic and acidic residues" evidence="1">
    <location>
        <begin position="306"/>
        <end position="360"/>
    </location>
</feature>
<feature type="compositionally biased region" description="Polar residues" evidence="1">
    <location>
        <begin position="922"/>
        <end position="931"/>
    </location>
</feature>
<feature type="compositionally biased region" description="Polar residues" evidence="1">
    <location>
        <begin position="789"/>
        <end position="799"/>
    </location>
</feature>
<feature type="compositionally biased region" description="Acidic residues" evidence="1">
    <location>
        <begin position="630"/>
        <end position="641"/>
    </location>
</feature>
<dbReference type="EMBL" id="BRZM01000011">
    <property type="protein sequence ID" value="GLD51485.1"/>
    <property type="molecule type" value="Genomic_DNA"/>
</dbReference>
<feature type="compositionally biased region" description="Basic and acidic residues" evidence="1">
    <location>
        <begin position="806"/>
        <end position="825"/>
    </location>
</feature>
<feature type="region of interest" description="Disordered" evidence="1">
    <location>
        <begin position="426"/>
        <end position="481"/>
    </location>
</feature>
<organism evidence="2 3">
    <name type="scientific">Lates japonicus</name>
    <name type="common">Japanese lates</name>
    <dbReference type="NCBI Taxonomy" id="270547"/>
    <lineage>
        <taxon>Eukaryota</taxon>
        <taxon>Metazoa</taxon>
        <taxon>Chordata</taxon>
        <taxon>Craniata</taxon>
        <taxon>Vertebrata</taxon>
        <taxon>Euteleostomi</taxon>
        <taxon>Actinopterygii</taxon>
        <taxon>Neopterygii</taxon>
        <taxon>Teleostei</taxon>
        <taxon>Neoteleostei</taxon>
        <taxon>Acanthomorphata</taxon>
        <taxon>Carangaria</taxon>
        <taxon>Carangaria incertae sedis</taxon>
        <taxon>Centropomidae</taxon>
        <taxon>Lates</taxon>
    </lineage>
</organism>
<feature type="compositionally biased region" description="Basic residues" evidence="1">
    <location>
        <begin position="252"/>
        <end position="265"/>
    </location>
</feature>
<feature type="compositionally biased region" description="Basic and acidic residues" evidence="1">
    <location>
        <begin position="158"/>
        <end position="189"/>
    </location>
</feature>
<feature type="region of interest" description="Disordered" evidence="1">
    <location>
        <begin position="128"/>
        <end position="407"/>
    </location>
</feature>
<sequence>MQSELSEMSSERRWWLKDILKVLSNTEETQLRSSREDEVDPEQHQEILKEEAKENQLSLDTLCSAADVSALETSGEEQPTEQQQTCLSTEEDRSGESSLSKDLDVDVNDGPITDAKDKIVCSSELKVIVTSAEDNIPETETPEVRDLGETSNPDLEETETKTSSDDFRETCNKFSEEQENKQEDADESKLSNTESCPQQKAAKDVIEENLPHGTNLAVSNSEPQQEPENAEEAENGEAEEISSKSQGATASGKKKKKKRRGKKKGGNQQKDSTEKEHSKTEEDIESAKRDNGSTEEPAVDNSVTETLKESKTDQVKNEQDSHKTKEVDAAKAVETFAHKEALKEPRMDPVTNEHDKKQMDLETETEEELKVVAPTETLSHIETPMEIRVDHVTNEPSKDQSLERETVEKVEAVATAETFSHVETLKELTTEPTEDEQNKEQTLEGEKVEKVDSITNPPEASLSAFDLIDTSNNTGSTDDLDKECTCIVDNSVSGDISTNGEVIHSESEIIDHVEDEAGPVNEMKPECTATNPENSLQTNIEENTEAESNVPSNGDIAADESESTNDPERKDLPPYTDDFTEVKSSSVSEPELETESKPISEPVSELSVTSDGAPSEVSDRGPKDATETITDVEEPEVETEQEYLPPSVVSPSHDGGNSELEQEGTQKEELSRDSKEPEDLVEPDSSSHDEKIDSASSLTKNTDASDAEKSPMETVAQVELLDDGESQTLECVEQSNESNTKVSSETDETNITDVLNTPDSPKEATEIGISIEQDHSTEVSAVEDLEYEMSQNEQESDTSLCPLAEQLHESSKDKPKDDSSQPTKEDSDEEDAEDEEGQSFDFDDMDIEAAVGTNSPQNQEQEDVEEGVEVMSNESNKGGSDPCQSNTETNENTQNKPIESNDEKRSVDEGDQVDTLDKKSDTVPQDNQNSLAHEESTADGTRHITEEGKVLNVGESGVAENINQATSLLVEEGLDAIEHSDNLVLPKSGDQVASNKETPQTGKEVKKNGRKGKGKGKEECKMS</sequence>
<comment type="caution">
    <text evidence="2">The sequence shown here is derived from an EMBL/GenBank/DDBJ whole genome shotgun (WGS) entry which is preliminary data.</text>
</comment>